<organism evidence="1 2">
    <name type="scientific">Artomyces pyxidatus</name>
    <dbReference type="NCBI Taxonomy" id="48021"/>
    <lineage>
        <taxon>Eukaryota</taxon>
        <taxon>Fungi</taxon>
        <taxon>Dikarya</taxon>
        <taxon>Basidiomycota</taxon>
        <taxon>Agaricomycotina</taxon>
        <taxon>Agaricomycetes</taxon>
        <taxon>Russulales</taxon>
        <taxon>Auriscalpiaceae</taxon>
        <taxon>Artomyces</taxon>
    </lineage>
</organism>
<keyword evidence="2" id="KW-1185">Reference proteome</keyword>
<protein>
    <submittedName>
        <fullName evidence="1">Uncharacterized protein</fullName>
    </submittedName>
</protein>
<name>A0ACB8T4G2_9AGAM</name>
<gene>
    <name evidence="1" type="ORF">BV25DRAFT_1824214</name>
</gene>
<comment type="caution">
    <text evidence="1">The sequence shown here is derived from an EMBL/GenBank/DDBJ whole genome shotgun (WGS) entry which is preliminary data.</text>
</comment>
<proteinExistence type="predicted"/>
<dbReference type="EMBL" id="MU277202">
    <property type="protein sequence ID" value="KAI0063649.1"/>
    <property type="molecule type" value="Genomic_DNA"/>
</dbReference>
<evidence type="ECO:0000313" key="2">
    <source>
        <dbReference type="Proteomes" id="UP000814140"/>
    </source>
</evidence>
<reference evidence="1" key="1">
    <citation type="submission" date="2021-03" db="EMBL/GenBank/DDBJ databases">
        <authorList>
            <consortium name="DOE Joint Genome Institute"/>
            <person name="Ahrendt S."/>
            <person name="Looney B.P."/>
            <person name="Miyauchi S."/>
            <person name="Morin E."/>
            <person name="Drula E."/>
            <person name="Courty P.E."/>
            <person name="Chicoki N."/>
            <person name="Fauchery L."/>
            <person name="Kohler A."/>
            <person name="Kuo A."/>
            <person name="Labutti K."/>
            <person name="Pangilinan J."/>
            <person name="Lipzen A."/>
            <person name="Riley R."/>
            <person name="Andreopoulos W."/>
            <person name="He G."/>
            <person name="Johnson J."/>
            <person name="Barry K.W."/>
            <person name="Grigoriev I.V."/>
            <person name="Nagy L."/>
            <person name="Hibbett D."/>
            <person name="Henrissat B."/>
            <person name="Matheny P.B."/>
            <person name="Labbe J."/>
            <person name="Martin F."/>
        </authorList>
    </citation>
    <scope>NUCLEOTIDE SEQUENCE</scope>
    <source>
        <strain evidence="1">HHB10654</strain>
    </source>
</reference>
<accession>A0ACB8T4G2</accession>
<evidence type="ECO:0000313" key="1">
    <source>
        <dbReference type="EMBL" id="KAI0063649.1"/>
    </source>
</evidence>
<reference evidence="1" key="2">
    <citation type="journal article" date="2022" name="New Phytol.">
        <title>Evolutionary transition to the ectomycorrhizal habit in the genomes of a hyperdiverse lineage of mushroom-forming fungi.</title>
        <authorList>
            <person name="Looney B."/>
            <person name="Miyauchi S."/>
            <person name="Morin E."/>
            <person name="Drula E."/>
            <person name="Courty P.E."/>
            <person name="Kohler A."/>
            <person name="Kuo A."/>
            <person name="LaButti K."/>
            <person name="Pangilinan J."/>
            <person name="Lipzen A."/>
            <person name="Riley R."/>
            <person name="Andreopoulos W."/>
            <person name="He G."/>
            <person name="Johnson J."/>
            <person name="Nolan M."/>
            <person name="Tritt A."/>
            <person name="Barry K.W."/>
            <person name="Grigoriev I.V."/>
            <person name="Nagy L.G."/>
            <person name="Hibbett D."/>
            <person name="Henrissat B."/>
            <person name="Matheny P.B."/>
            <person name="Labbe J."/>
            <person name="Martin F.M."/>
        </authorList>
    </citation>
    <scope>NUCLEOTIDE SEQUENCE</scope>
    <source>
        <strain evidence="1">HHB10654</strain>
    </source>
</reference>
<sequence length="114" mass="12990">MKVLNTVAAHMYFRLNNTPGRRPLGHFDLHDLRVGEAVEFAEEMIAVARMCGFSKIHFIVGKGIHSRKGIARIKPAIQDLAERYQLYYYIPPENTGVVVVLLPEGDAEQWPRSR</sequence>
<dbReference type="Proteomes" id="UP000814140">
    <property type="component" value="Unassembled WGS sequence"/>
</dbReference>